<dbReference type="AlphaFoldDB" id="D6X4Q6"/>
<keyword evidence="6 11" id="KW-0735">Signal-anchor</keyword>
<dbReference type="OrthoDB" id="5512589at2759"/>
<dbReference type="GO" id="GO:0000139">
    <property type="term" value="C:Golgi membrane"/>
    <property type="evidence" value="ECO:0000318"/>
    <property type="project" value="GO_Central"/>
</dbReference>
<evidence type="ECO:0000256" key="3">
    <source>
        <dbReference type="ARBA" id="ARBA00022676"/>
    </source>
</evidence>
<dbReference type="HOGENOM" id="CLU_036849_8_1_1"/>
<dbReference type="Proteomes" id="UP000007266">
    <property type="component" value="Linkage group 10"/>
</dbReference>
<dbReference type="PANTHER" id="PTHR11214">
    <property type="entry name" value="BETA-1,3-N-ACETYLGLUCOSAMINYLTRANSFERASE"/>
    <property type="match status" value="1"/>
</dbReference>
<organism evidence="13 14">
    <name type="scientific">Tribolium castaneum</name>
    <name type="common">Red flour beetle</name>
    <dbReference type="NCBI Taxonomy" id="7070"/>
    <lineage>
        <taxon>Eukaryota</taxon>
        <taxon>Metazoa</taxon>
        <taxon>Ecdysozoa</taxon>
        <taxon>Arthropoda</taxon>
        <taxon>Hexapoda</taxon>
        <taxon>Insecta</taxon>
        <taxon>Pterygota</taxon>
        <taxon>Neoptera</taxon>
        <taxon>Endopterygota</taxon>
        <taxon>Coleoptera</taxon>
        <taxon>Polyphaga</taxon>
        <taxon>Cucujiformia</taxon>
        <taxon>Tenebrionidae</taxon>
        <taxon>Tenebrionidae incertae sedis</taxon>
        <taxon>Tribolium</taxon>
    </lineage>
</organism>
<keyword evidence="14" id="KW-1185">Reference proteome</keyword>
<dbReference type="PhylomeDB" id="D6X4Q6"/>
<evidence type="ECO:0000256" key="1">
    <source>
        <dbReference type="ARBA" id="ARBA00004323"/>
    </source>
</evidence>
<evidence type="ECO:0000256" key="9">
    <source>
        <dbReference type="ARBA" id="ARBA00023136"/>
    </source>
</evidence>
<feature type="region of interest" description="Disordered" evidence="12">
    <location>
        <begin position="68"/>
        <end position="87"/>
    </location>
</feature>
<evidence type="ECO:0000256" key="7">
    <source>
        <dbReference type="ARBA" id="ARBA00022989"/>
    </source>
</evidence>
<feature type="transmembrane region" description="Helical" evidence="11">
    <location>
        <begin position="12"/>
        <end position="31"/>
    </location>
</feature>
<evidence type="ECO:0000256" key="2">
    <source>
        <dbReference type="ARBA" id="ARBA00008661"/>
    </source>
</evidence>
<dbReference type="STRING" id="7070.D6X4Q6"/>
<keyword evidence="10" id="KW-0325">Glycoprotein</keyword>
<evidence type="ECO:0000313" key="14">
    <source>
        <dbReference type="Proteomes" id="UP000007266"/>
    </source>
</evidence>
<dbReference type="OMA" id="IDTERIC"/>
<evidence type="ECO:0000256" key="10">
    <source>
        <dbReference type="ARBA" id="ARBA00023180"/>
    </source>
</evidence>
<comment type="similarity">
    <text evidence="2 11">Belongs to the glycosyltransferase 31 family.</text>
</comment>
<evidence type="ECO:0000256" key="6">
    <source>
        <dbReference type="ARBA" id="ARBA00022968"/>
    </source>
</evidence>
<dbReference type="eggNOG" id="KOG2287">
    <property type="taxonomic scope" value="Eukaryota"/>
</dbReference>
<keyword evidence="3 11" id="KW-0328">Glycosyltransferase</keyword>
<keyword evidence="5 11" id="KW-0812">Transmembrane</keyword>
<evidence type="ECO:0000313" key="13">
    <source>
        <dbReference type="EMBL" id="EEZ97677.1"/>
    </source>
</evidence>
<comment type="subcellular location">
    <subcellularLocation>
        <location evidence="1 11">Golgi apparatus membrane</location>
        <topology evidence="1 11">Single-pass type II membrane protein</topology>
    </subcellularLocation>
</comment>
<dbReference type="Pfam" id="PF01762">
    <property type="entry name" value="Galactosyl_T"/>
    <property type="match status" value="1"/>
</dbReference>
<dbReference type="GO" id="GO:0006493">
    <property type="term" value="P:protein O-linked glycosylation"/>
    <property type="evidence" value="ECO:0000318"/>
    <property type="project" value="GO_Central"/>
</dbReference>
<dbReference type="InterPro" id="IPR002659">
    <property type="entry name" value="Glyco_trans_31"/>
</dbReference>
<evidence type="ECO:0000256" key="4">
    <source>
        <dbReference type="ARBA" id="ARBA00022679"/>
    </source>
</evidence>
<keyword evidence="7 11" id="KW-1133">Transmembrane helix</keyword>
<keyword evidence="9 11" id="KW-0472">Membrane</keyword>
<sequence length="365" mass="41175">MGVPWLSQVRFLYMVILLITTALCLLYVAYITSFQLTRTASPLGTLVLSEILSFEENTTQAEVAKNTTVANSSSEAPTVTTTNSTPPDLTPRVAAEVLYEAGHVDFGPQICPDFGRDLKLLIAITSAPGHESARMAIRETWGHFAIRNDVAVAFMLGLISNETVNAKIEKEQDLYGDLIRGKFTDTYDNLTLKTISLLEWVDNYCPEAAFLLKTDDDMFINVSRLLDFIAKRNPEQRTIFGRLAKKWIPVRNRKSKYYVSPNQFKPAVFPEFTTGPAYLLPVHLAKELYLAALNHTYCKLEDVFITGVVAKNLKIKRVNVPEFLNQRVSLTACRVQEGISIHMVEGMEQYDVWKKLHEVDPECEE</sequence>
<evidence type="ECO:0000256" key="8">
    <source>
        <dbReference type="ARBA" id="ARBA00023034"/>
    </source>
</evidence>
<keyword evidence="8 11" id="KW-0333">Golgi apparatus</keyword>
<protein>
    <recommendedName>
        <fullName evidence="11">Hexosyltransferase</fullName>
        <ecNumber evidence="11">2.4.1.-</ecNumber>
    </recommendedName>
</protein>
<evidence type="ECO:0000256" key="11">
    <source>
        <dbReference type="RuleBase" id="RU363063"/>
    </source>
</evidence>
<gene>
    <name evidence="13" type="primary">AUGUSTUS-3.0.2_16222</name>
    <name evidence="13" type="ORF">TcasGA2_TC016222</name>
</gene>
<proteinExistence type="inferred from homology"/>
<evidence type="ECO:0000256" key="12">
    <source>
        <dbReference type="SAM" id="MobiDB-lite"/>
    </source>
</evidence>
<dbReference type="GO" id="GO:0016757">
    <property type="term" value="F:glycosyltransferase activity"/>
    <property type="evidence" value="ECO:0000318"/>
    <property type="project" value="GO_Central"/>
</dbReference>
<dbReference type="GO" id="GO:0016758">
    <property type="term" value="F:hexosyltransferase activity"/>
    <property type="evidence" value="ECO:0007669"/>
    <property type="project" value="InterPro"/>
</dbReference>
<name>D6X4Q6_TRICA</name>
<dbReference type="EMBL" id="KQ971380">
    <property type="protein sequence ID" value="EEZ97677.1"/>
    <property type="molecule type" value="Genomic_DNA"/>
</dbReference>
<dbReference type="FunFam" id="3.90.550.50:FF:000001">
    <property type="entry name" value="Hexosyltransferase"/>
    <property type="match status" value="1"/>
</dbReference>
<dbReference type="PANTHER" id="PTHR11214:SF379">
    <property type="entry name" value="HEXOSYLTRANSFERASE-RELATED"/>
    <property type="match status" value="1"/>
</dbReference>
<evidence type="ECO:0000256" key="5">
    <source>
        <dbReference type="ARBA" id="ARBA00022692"/>
    </source>
</evidence>
<dbReference type="KEGG" id="tca:103314531"/>
<reference evidence="13 14" key="2">
    <citation type="journal article" date="2010" name="Nucleic Acids Res.">
        <title>BeetleBase in 2010: revisions to provide comprehensive genomic information for Tribolium castaneum.</title>
        <authorList>
            <person name="Kim H.S."/>
            <person name="Murphy T."/>
            <person name="Xia J."/>
            <person name="Caragea D."/>
            <person name="Park Y."/>
            <person name="Beeman R.W."/>
            <person name="Lorenzen M.D."/>
            <person name="Butcher S."/>
            <person name="Manak J.R."/>
            <person name="Brown S.J."/>
        </authorList>
    </citation>
    <scope>GENOME REANNOTATION</scope>
    <source>
        <strain evidence="13 14">Georgia GA2</strain>
    </source>
</reference>
<keyword evidence="4" id="KW-0808">Transferase</keyword>
<dbReference type="Gene3D" id="3.90.550.50">
    <property type="match status" value="1"/>
</dbReference>
<reference evidence="13 14" key="1">
    <citation type="journal article" date="2008" name="Nature">
        <title>The genome of the model beetle and pest Tribolium castaneum.</title>
        <authorList>
            <consortium name="Tribolium Genome Sequencing Consortium"/>
            <person name="Richards S."/>
            <person name="Gibbs R.A."/>
            <person name="Weinstock G.M."/>
            <person name="Brown S.J."/>
            <person name="Denell R."/>
            <person name="Beeman R.W."/>
            <person name="Gibbs R."/>
            <person name="Beeman R.W."/>
            <person name="Brown S.J."/>
            <person name="Bucher G."/>
            <person name="Friedrich M."/>
            <person name="Grimmelikhuijzen C.J."/>
            <person name="Klingler M."/>
            <person name="Lorenzen M."/>
            <person name="Richards S."/>
            <person name="Roth S."/>
            <person name="Schroder R."/>
            <person name="Tautz D."/>
            <person name="Zdobnov E.M."/>
            <person name="Muzny D."/>
            <person name="Gibbs R.A."/>
            <person name="Weinstock G.M."/>
            <person name="Attaway T."/>
            <person name="Bell S."/>
            <person name="Buhay C.J."/>
            <person name="Chandrabose M.N."/>
            <person name="Chavez D."/>
            <person name="Clerk-Blankenburg K.P."/>
            <person name="Cree A."/>
            <person name="Dao M."/>
            <person name="Davis C."/>
            <person name="Chacko J."/>
            <person name="Dinh H."/>
            <person name="Dugan-Rocha S."/>
            <person name="Fowler G."/>
            <person name="Garner T.T."/>
            <person name="Garnes J."/>
            <person name="Gnirke A."/>
            <person name="Hawes A."/>
            <person name="Hernandez J."/>
            <person name="Hines S."/>
            <person name="Holder M."/>
            <person name="Hume J."/>
            <person name="Jhangiani S.N."/>
            <person name="Joshi V."/>
            <person name="Khan Z.M."/>
            <person name="Jackson L."/>
            <person name="Kovar C."/>
            <person name="Kowis A."/>
            <person name="Lee S."/>
            <person name="Lewis L.R."/>
            <person name="Margolis J."/>
            <person name="Morgan M."/>
            <person name="Nazareth L.V."/>
            <person name="Nguyen N."/>
            <person name="Okwuonu G."/>
            <person name="Parker D."/>
            <person name="Richards S."/>
            <person name="Ruiz S.J."/>
            <person name="Santibanez J."/>
            <person name="Savard J."/>
            <person name="Scherer S.E."/>
            <person name="Schneider B."/>
            <person name="Sodergren E."/>
            <person name="Tautz D."/>
            <person name="Vattahil S."/>
            <person name="Villasana D."/>
            <person name="White C.S."/>
            <person name="Wright R."/>
            <person name="Park Y."/>
            <person name="Beeman R.W."/>
            <person name="Lord J."/>
            <person name="Oppert B."/>
            <person name="Lorenzen M."/>
            <person name="Brown S."/>
            <person name="Wang L."/>
            <person name="Savard J."/>
            <person name="Tautz D."/>
            <person name="Richards S."/>
            <person name="Weinstock G."/>
            <person name="Gibbs R.A."/>
            <person name="Liu Y."/>
            <person name="Worley K."/>
            <person name="Weinstock G."/>
            <person name="Elsik C.G."/>
            <person name="Reese J.T."/>
            <person name="Elhaik E."/>
            <person name="Landan G."/>
            <person name="Graur D."/>
            <person name="Arensburger P."/>
            <person name="Atkinson P."/>
            <person name="Beeman R.W."/>
            <person name="Beidler J."/>
            <person name="Brown S.J."/>
            <person name="Demuth J.P."/>
            <person name="Drury D.W."/>
            <person name="Du Y.Z."/>
            <person name="Fujiwara H."/>
            <person name="Lorenzen M."/>
            <person name="Maselli V."/>
            <person name="Osanai M."/>
            <person name="Park Y."/>
            <person name="Robertson H.M."/>
            <person name="Tu Z."/>
            <person name="Wang J.J."/>
            <person name="Wang S."/>
            <person name="Richards S."/>
            <person name="Song H."/>
            <person name="Zhang L."/>
            <person name="Sodergren E."/>
            <person name="Werner D."/>
            <person name="Stanke M."/>
            <person name="Morgenstern B."/>
            <person name="Solovyev V."/>
            <person name="Kosarev P."/>
            <person name="Brown G."/>
            <person name="Chen H.C."/>
            <person name="Ermolaeva O."/>
            <person name="Hlavina W."/>
            <person name="Kapustin Y."/>
            <person name="Kiryutin B."/>
            <person name="Kitts P."/>
            <person name="Maglott D."/>
            <person name="Pruitt K."/>
            <person name="Sapojnikov V."/>
            <person name="Souvorov A."/>
            <person name="Mackey A.J."/>
            <person name="Waterhouse R.M."/>
            <person name="Wyder S."/>
            <person name="Zdobnov E.M."/>
            <person name="Zdobnov E.M."/>
            <person name="Wyder S."/>
            <person name="Kriventseva E.V."/>
            <person name="Kadowaki T."/>
            <person name="Bork P."/>
            <person name="Aranda M."/>
            <person name="Bao R."/>
            <person name="Beermann A."/>
            <person name="Berns N."/>
            <person name="Bolognesi R."/>
            <person name="Bonneton F."/>
            <person name="Bopp D."/>
            <person name="Brown S.J."/>
            <person name="Bucher G."/>
            <person name="Butts T."/>
            <person name="Chaumot A."/>
            <person name="Denell R.E."/>
            <person name="Ferrier D.E."/>
            <person name="Friedrich M."/>
            <person name="Gordon C.M."/>
            <person name="Jindra M."/>
            <person name="Klingler M."/>
            <person name="Lan Q."/>
            <person name="Lattorff H.M."/>
            <person name="Laudet V."/>
            <person name="von Levetsow C."/>
            <person name="Liu Z."/>
            <person name="Lutz R."/>
            <person name="Lynch J.A."/>
            <person name="da Fonseca R.N."/>
            <person name="Posnien N."/>
            <person name="Reuter R."/>
            <person name="Roth S."/>
            <person name="Savard J."/>
            <person name="Schinko J.B."/>
            <person name="Schmitt C."/>
            <person name="Schoppmeier M."/>
            <person name="Schroder R."/>
            <person name="Shippy T.D."/>
            <person name="Simonnet F."/>
            <person name="Marques-Souza H."/>
            <person name="Tautz D."/>
            <person name="Tomoyasu Y."/>
            <person name="Trauner J."/>
            <person name="Van der Zee M."/>
            <person name="Vervoort M."/>
            <person name="Wittkopp N."/>
            <person name="Wimmer E.A."/>
            <person name="Yang X."/>
            <person name="Jones A.K."/>
            <person name="Sattelle D.B."/>
            <person name="Ebert P.R."/>
            <person name="Nelson D."/>
            <person name="Scott J.G."/>
            <person name="Beeman R.W."/>
            <person name="Muthukrishnan S."/>
            <person name="Kramer K.J."/>
            <person name="Arakane Y."/>
            <person name="Beeman R.W."/>
            <person name="Zhu Q."/>
            <person name="Hogenkamp D."/>
            <person name="Dixit R."/>
            <person name="Oppert B."/>
            <person name="Jiang H."/>
            <person name="Zou Z."/>
            <person name="Marshall J."/>
            <person name="Elpidina E."/>
            <person name="Vinokurov K."/>
            <person name="Oppert C."/>
            <person name="Zou Z."/>
            <person name="Evans J."/>
            <person name="Lu Z."/>
            <person name="Zhao P."/>
            <person name="Sumathipala N."/>
            <person name="Altincicek B."/>
            <person name="Vilcinskas A."/>
            <person name="Williams M."/>
            <person name="Hultmark D."/>
            <person name="Hetru C."/>
            <person name="Jiang H."/>
            <person name="Grimmelikhuijzen C.J."/>
            <person name="Hauser F."/>
            <person name="Cazzamali G."/>
            <person name="Williamson M."/>
            <person name="Park Y."/>
            <person name="Li B."/>
            <person name="Tanaka Y."/>
            <person name="Predel R."/>
            <person name="Neupert S."/>
            <person name="Schachtner J."/>
            <person name="Verleyen P."/>
            <person name="Raible F."/>
            <person name="Bork P."/>
            <person name="Friedrich M."/>
            <person name="Walden K.K."/>
            <person name="Robertson H.M."/>
            <person name="Angeli S."/>
            <person name="Foret S."/>
            <person name="Bucher G."/>
            <person name="Schuetz S."/>
            <person name="Maleszka R."/>
            <person name="Wimmer E.A."/>
            <person name="Beeman R.W."/>
            <person name="Lorenzen M."/>
            <person name="Tomoyasu Y."/>
            <person name="Miller S.C."/>
            <person name="Grossmann D."/>
            <person name="Bucher G."/>
        </authorList>
    </citation>
    <scope>NUCLEOTIDE SEQUENCE [LARGE SCALE GENOMIC DNA]</scope>
    <source>
        <strain evidence="13 14">Georgia GA2</strain>
    </source>
</reference>
<accession>D6X4Q6</accession>
<dbReference type="EC" id="2.4.1.-" evidence="11"/>